<name>A0A4P7GK83_9ACTN</name>
<dbReference type="AlphaFoldDB" id="A0A4P7GK83"/>
<proteinExistence type="predicted"/>
<feature type="region of interest" description="Disordered" evidence="1">
    <location>
        <begin position="69"/>
        <end position="95"/>
    </location>
</feature>
<dbReference type="EMBL" id="CP038267">
    <property type="protein sequence ID" value="QBR92333.1"/>
    <property type="molecule type" value="Genomic_DNA"/>
</dbReference>
<organism evidence="2 3">
    <name type="scientific">Nocardioides euryhalodurans</name>
    <dbReference type="NCBI Taxonomy" id="2518370"/>
    <lineage>
        <taxon>Bacteria</taxon>
        <taxon>Bacillati</taxon>
        <taxon>Actinomycetota</taxon>
        <taxon>Actinomycetes</taxon>
        <taxon>Propionibacteriales</taxon>
        <taxon>Nocardioidaceae</taxon>
        <taxon>Nocardioides</taxon>
    </lineage>
</organism>
<sequence>MNLEEELCAVLRQEAEVRTTPTPDIEAMVEGGETRLRRRNTMRMGLAAAAVLLVGGGTYGATQLDNALPDTGVVNQPSETPEAAPPQPWADNDQAPAEAGTYRTDVGNTEAGVAIEADFTIDGEGWRASNYPVANTGQPFAGLGVYQPESVGGGCRMAAGYKDAATAPQQLVQQLIHLPRSQVVQQPAPTEAFGRSAVHLQLRIDAGCAADDPAYLVADGPAGDRGISYFDESPQGDEGMVIIDFWVVDVDGTSVVVDRFHLEDAPDDLVAQSTRAVESITFRIEE</sequence>
<dbReference type="Proteomes" id="UP000294894">
    <property type="component" value="Chromosome"/>
</dbReference>
<keyword evidence="3" id="KW-1185">Reference proteome</keyword>
<evidence type="ECO:0000313" key="2">
    <source>
        <dbReference type="EMBL" id="QBR92333.1"/>
    </source>
</evidence>
<accession>A0A4P7GK83</accession>
<dbReference type="OrthoDB" id="3787443at2"/>
<protein>
    <submittedName>
        <fullName evidence="2">Uncharacterized protein</fullName>
    </submittedName>
</protein>
<dbReference type="RefSeq" id="WP_135076393.1">
    <property type="nucleotide sequence ID" value="NZ_CP038267.1"/>
</dbReference>
<evidence type="ECO:0000256" key="1">
    <source>
        <dbReference type="SAM" id="MobiDB-lite"/>
    </source>
</evidence>
<evidence type="ECO:0000313" key="3">
    <source>
        <dbReference type="Proteomes" id="UP000294894"/>
    </source>
</evidence>
<gene>
    <name evidence="2" type="ORF">EXE57_08570</name>
</gene>
<reference evidence="2 3" key="1">
    <citation type="submission" date="2019-03" db="EMBL/GenBank/DDBJ databases">
        <title>Three New Species of Nocardioides, Nocardioides euryhalodurans sp. nov., Nocardioides seonyuensis sp. nov. and Nocardioides eburneoflavus sp. nov., Iolated from Soil.</title>
        <authorList>
            <person name="Roh S.G."/>
            <person name="Lee C."/>
            <person name="Kim M.-K."/>
            <person name="Kim S.B."/>
        </authorList>
    </citation>
    <scope>NUCLEOTIDE SEQUENCE [LARGE SCALE GENOMIC DNA]</scope>
    <source>
        <strain evidence="2 3">MMS17-SY117</strain>
    </source>
</reference>
<dbReference type="KEGG" id="noy:EXE57_08570"/>